<proteinExistence type="predicted"/>
<gene>
    <name evidence="2" type="ORF">HPTL_0552</name>
</gene>
<dbReference type="AlphaFoldDB" id="A0A2Z6DWI7"/>
<dbReference type="NCBIfam" id="TIGR02001">
    <property type="entry name" value="gcw_chp"/>
    <property type="match status" value="1"/>
</dbReference>
<reference evidence="2 3" key="1">
    <citation type="submission" date="2018-04" db="EMBL/GenBank/DDBJ databases">
        <title>Complete genome sequence of Hydrogenophilus thermoluteolus TH-1.</title>
        <authorList>
            <person name="Arai H."/>
        </authorList>
    </citation>
    <scope>NUCLEOTIDE SEQUENCE [LARGE SCALE GENOMIC DNA]</scope>
    <source>
        <strain evidence="2 3">TH-1</strain>
    </source>
</reference>
<dbReference type="Proteomes" id="UP000262004">
    <property type="component" value="Chromosome"/>
</dbReference>
<evidence type="ECO:0000313" key="3">
    <source>
        <dbReference type="Proteomes" id="UP000262004"/>
    </source>
</evidence>
<dbReference type="OrthoDB" id="9793561at2"/>
<organism evidence="2 3">
    <name type="scientific">Hydrogenophilus thermoluteolus</name>
    <name type="common">Pseudomonas hydrogenothermophila</name>
    <dbReference type="NCBI Taxonomy" id="297"/>
    <lineage>
        <taxon>Bacteria</taxon>
        <taxon>Pseudomonadati</taxon>
        <taxon>Pseudomonadota</taxon>
        <taxon>Hydrogenophilia</taxon>
        <taxon>Hydrogenophilales</taxon>
        <taxon>Hydrogenophilaceae</taxon>
        <taxon>Hydrogenophilus</taxon>
    </lineage>
</organism>
<dbReference type="InterPro" id="IPR010239">
    <property type="entry name" value="CHP02001"/>
</dbReference>
<accession>A0A2Z6DWI7</accession>
<dbReference type="EMBL" id="AP018558">
    <property type="protein sequence ID" value="BBD76820.1"/>
    <property type="molecule type" value="Genomic_DNA"/>
</dbReference>
<evidence type="ECO:0000313" key="2">
    <source>
        <dbReference type="EMBL" id="BBD76820.1"/>
    </source>
</evidence>
<name>A0A2Z6DWI7_HYDTE</name>
<dbReference type="KEGG" id="htl:HPTL_0552"/>
<evidence type="ECO:0000256" key="1">
    <source>
        <dbReference type="SAM" id="SignalP"/>
    </source>
</evidence>
<keyword evidence="3" id="KW-1185">Reference proteome</keyword>
<dbReference type="Pfam" id="PF09694">
    <property type="entry name" value="Gcw_chp"/>
    <property type="match status" value="1"/>
</dbReference>
<feature type="chain" id="PRO_5016343323" evidence="1">
    <location>
        <begin position="27"/>
        <end position="243"/>
    </location>
</feature>
<feature type="signal peptide" evidence="1">
    <location>
        <begin position="1"/>
        <end position="26"/>
    </location>
</feature>
<keyword evidence="1" id="KW-0732">Signal</keyword>
<dbReference type="RefSeq" id="WP_119334627.1">
    <property type="nucleotide sequence ID" value="NZ_AP018558.1"/>
</dbReference>
<sequence length="243" mass="25607">MKAKALVLGCGAVAVAAALFSHGAAAQSAVTGNVALVSDYVYRGFSQTNEKVALQAGVDWTGADGWYVGLWGSNVSWLSDAAPGSSNSVELDLYGGKRWSMGDLAFDVGLLQYYYPGSYSVAWKAASGLKTPHTTEVYGAMGYGPATFKISYALTDLFGAPNSDGSQYYDLTVAPEVMPGVKLLAHVGRQVVRGTGNADYTDWKVGVSASYGGFDWGLYYVDTNVSGSKLADSRVVFSVGKTF</sequence>
<protein>
    <submittedName>
        <fullName evidence="2">Uncharacterized protein</fullName>
    </submittedName>
</protein>